<evidence type="ECO:0000313" key="1">
    <source>
        <dbReference type="EMBL" id="MBP0483085.1"/>
    </source>
</evidence>
<dbReference type="Proteomes" id="UP000675940">
    <property type="component" value="Unassembled WGS sequence"/>
</dbReference>
<reference evidence="1" key="1">
    <citation type="submission" date="2021-03" db="EMBL/GenBank/DDBJ databases">
        <title>Sagittula salina sp. nov. strain M10.9X isolated from the marine waste.</title>
        <authorList>
            <person name="Satari L."/>
            <person name="Molina-Menor E."/>
            <person name="Vidal-Verdu A."/>
            <person name="Pascual J."/>
            <person name="Pereto J."/>
            <person name="Porcar M."/>
        </authorList>
    </citation>
    <scope>NUCLEOTIDE SEQUENCE</scope>
    <source>
        <strain evidence="1">M10.9X</strain>
    </source>
</reference>
<dbReference type="RefSeq" id="WP_209361042.1">
    <property type="nucleotide sequence ID" value="NZ_JAGISH010000006.1"/>
</dbReference>
<sequence>MTAGRRLLERSLSRLGLMVAAVVSTVTPALALGLQQPVTDSAVWRDLRRELEQDRAIAGVSEGVARVLERVGREGDERALVWMSYSIARTGDLAALDAFWTRRMTERRDEIGMLAVLDVRAQVVGQKSFDRQTILKEWLYRVGKGNYDSCGGNCGNGKGGGGGNGNGNEGNG</sequence>
<protein>
    <submittedName>
        <fullName evidence="1">Uncharacterized protein</fullName>
    </submittedName>
</protein>
<comment type="caution">
    <text evidence="1">The sequence shown here is derived from an EMBL/GenBank/DDBJ whole genome shotgun (WGS) entry which is preliminary data.</text>
</comment>
<gene>
    <name evidence="1" type="ORF">J5474_11365</name>
</gene>
<name>A0A940MJS1_9RHOB</name>
<accession>A0A940MJS1</accession>
<evidence type="ECO:0000313" key="2">
    <source>
        <dbReference type="Proteomes" id="UP000675940"/>
    </source>
</evidence>
<organism evidence="1 2">
    <name type="scientific">Sagittula salina</name>
    <dbReference type="NCBI Taxonomy" id="2820268"/>
    <lineage>
        <taxon>Bacteria</taxon>
        <taxon>Pseudomonadati</taxon>
        <taxon>Pseudomonadota</taxon>
        <taxon>Alphaproteobacteria</taxon>
        <taxon>Rhodobacterales</taxon>
        <taxon>Roseobacteraceae</taxon>
        <taxon>Sagittula</taxon>
    </lineage>
</organism>
<dbReference type="EMBL" id="JAGISH010000006">
    <property type="protein sequence ID" value="MBP0483085.1"/>
    <property type="molecule type" value="Genomic_DNA"/>
</dbReference>
<dbReference type="AlphaFoldDB" id="A0A940MJS1"/>
<proteinExistence type="predicted"/>
<keyword evidence="2" id="KW-1185">Reference proteome</keyword>